<organism evidence="2 3">
    <name type="scientific">Fusobacterium vincentii 4_1_13</name>
    <dbReference type="NCBI Taxonomy" id="469606"/>
    <lineage>
        <taxon>Bacteria</taxon>
        <taxon>Fusobacteriati</taxon>
        <taxon>Fusobacteriota</taxon>
        <taxon>Fusobacteriia</taxon>
        <taxon>Fusobacteriales</taxon>
        <taxon>Fusobacteriaceae</taxon>
        <taxon>Fusobacterium</taxon>
    </lineage>
</organism>
<reference evidence="2 3" key="1">
    <citation type="submission" date="2011-10" db="EMBL/GenBank/DDBJ databases">
        <title>The Genome Sequence of Fusobacterium sp. 4_1_13.</title>
        <authorList>
            <consortium name="The Broad Institute Genome Sequencing Platform"/>
            <person name="Earl A."/>
            <person name="Ward D."/>
            <person name="Feldgarden M."/>
            <person name="Gevers D."/>
            <person name="Strauss J."/>
            <person name="Ambrose C."/>
            <person name="Allen-Vercoe E."/>
            <person name="Young S.K."/>
            <person name="Zeng Q."/>
            <person name="Gargeya S."/>
            <person name="Fitzgerald M."/>
            <person name="Haas B."/>
            <person name="Abouelleil A."/>
            <person name="Alvarado L."/>
            <person name="Arachchi H.M."/>
            <person name="Berlin A."/>
            <person name="Brown A."/>
            <person name="Chapman S.B."/>
            <person name="Chen Z."/>
            <person name="Dunbar C."/>
            <person name="Freedman E."/>
            <person name="Gearin G."/>
            <person name="Goldberg J."/>
            <person name="Griggs A."/>
            <person name="Gujja S."/>
            <person name="Heiman D."/>
            <person name="Howarth C."/>
            <person name="Larson L."/>
            <person name="Lui A."/>
            <person name="MacDonald P.J."/>
            <person name="Montmayeur A."/>
            <person name="Murphy C."/>
            <person name="Neiman D."/>
            <person name="Pearson M."/>
            <person name="Priest M."/>
            <person name="Roberts A."/>
            <person name="Saif S."/>
            <person name="Shea T."/>
            <person name="Shenoy N."/>
            <person name="Sisk P."/>
            <person name="Stolte C."/>
            <person name="Sykes S."/>
            <person name="Wortman J."/>
            <person name="Nusbaum C."/>
            <person name="Birren B."/>
        </authorList>
    </citation>
    <scope>NUCLEOTIDE SEQUENCE [LARGE SCALE GENOMIC DNA]</scope>
    <source>
        <strain evidence="2 3">4_1_13</strain>
    </source>
</reference>
<gene>
    <name evidence="2" type="ORF">FSCG_00912</name>
</gene>
<dbReference type="Proteomes" id="UP000004925">
    <property type="component" value="Unassembled WGS sequence"/>
</dbReference>
<evidence type="ECO:0000259" key="1">
    <source>
        <dbReference type="Pfam" id="PF01243"/>
    </source>
</evidence>
<dbReference type="Pfam" id="PF01243">
    <property type="entry name" value="PNPOx_N"/>
    <property type="match status" value="1"/>
</dbReference>
<sequence length="163" mass="18974">MTRIQKSAFLKIKYYYDKIHKTLNTQGGFKMIDFSSFLKENLNGIFTTVEDGKPKSRAFQFLFSDGKKVYFCTENNKAVYKQIKENPNVSFCVHKPDFSYVLSISGKATFVNDINLKTRALNEYPMLKEIFKTSDNPVFELFYVDVEEVDTFDFVNGSKKEKI</sequence>
<dbReference type="InterPro" id="IPR012349">
    <property type="entry name" value="Split_barrel_FMN-bd"/>
</dbReference>
<accession>A0A0M1VUU3</accession>
<dbReference type="Gene3D" id="2.30.110.10">
    <property type="entry name" value="Electron Transport, Fmn-binding Protein, Chain A"/>
    <property type="match status" value="1"/>
</dbReference>
<dbReference type="EMBL" id="ACDE02000019">
    <property type="protein sequence ID" value="EEO40199.2"/>
    <property type="molecule type" value="Genomic_DNA"/>
</dbReference>
<feature type="domain" description="Pyridoxamine 5'-phosphate oxidase N-terminal" evidence="1">
    <location>
        <begin position="36"/>
        <end position="151"/>
    </location>
</feature>
<dbReference type="PANTHER" id="PTHR34818">
    <property type="entry name" value="PROTEIN BLI-3"/>
    <property type="match status" value="1"/>
</dbReference>
<proteinExistence type="predicted"/>
<dbReference type="InterPro" id="IPR052917">
    <property type="entry name" value="Stress-Dev_Protein"/>
</dbReference>
<evidence type="ECO:0000313" key="2">
    <source>
        <dbReference type="EMBL" id="EEO40199.2"/>
    </source>
</evidence>
<protein>
    <recommendedName>
        <fullName evidence="1">Pyridoxamine 5'-phosphate oxidase N-terminal domain-containing protein</fullName>
    </recommendedName>
</protein>
<name>A0A0M1VUU3_FUSVC</name>
<dbReference type="eggNOG" id="COG5015">
    <property type="taxonomic scope" value="Bacteria"/>
</dbReference>
<dbReference type="AlphaFoldDB" id="A0A0M1VUU3"/>
<dbReference type="InterPro" id="IPR011576">
    <property type="entry name" value="Pyridox_Oxase_N"/>
</dbReference>
<comment type="caution">
    <text evidence="2">The sequence shown here is derived from an EMBL/GenBank/DDBJ whole genome shotgun (WGS) entry which is preliminary data.</text>
</comment>
<dbReference type="SUPFAM" id="SSF50475">
    <property type="entry name" value="FMN-binding split barrel"/>
    <property type="match status" value="1"/>
</dbReference>
<dbReference type="PANTHER" id="PTHR34818:SF1">
    <property type="entry name" value="PROTEIN BLI-3"/>
    <property type="match status" value="1"/>
</dbReference>
<evidence type="ECO:0000313" key="3">
    <source>
        <dbReference type="Proteomes" id="UP000004925"/>
    </source>
</evidence>